<feature type="transmembrane region" description="Helical" evidence="1">
    <location>
        <begin position="97"/>
        <end position="117"/>
    </location>
</feature>
<gene>
    <name evidence="2" type="ORF">BK300_00040</name>
</gene>
<evidence type="ECO:0000313" key="3">
    <source>
        <dbReference type="Proteomes" id="UP000184077"/>
    </source>
</evidence>
<dbReference type="Pfam" id="PF19863">
    <property type="entry name" value="DUF6337"/>
    <property type="match status" value="1"/>
</dbReference>
<accession>A0AAP7NYZ2</accession>
<keyword evidence="1" id="KW-0472">Membrane</keyword>
<feature type="transmembrane region" description="Helical" evidence="1">
    <location>
        <begin position="159"/>
        <end position="177"/>
    </location>
</feature>
<feature type="transmembrane region" description="Helical" evidence="1">
    <location>
        <begin position="129"/>
        <end position="153"/>
    </location>
</feature>
<sequence length="406" mass="47230">MFILYIFVFAISSLITFRFWKRLTYNTLINTPIFLVALLYQVIGDAFAFKELNESIYLYFSLFMIIGSIIEIIVVVLCKYNYNNVAPNKQSINVPVPFIYFIAGGAVFILITSLSYAQQYGIVSDAFEAKMGSGIIGHALVFLMITPPFIYLAYANKKINKLTFIVCIMLVFSCLFLKQVKSWIMIPAVYFFVMYLYYNNVNKKRLMFHSILVTVILFMFFFLVYYFKNKFLNSDSDSWILIGQIYQHFLFYLFSGIGAFSEYLNANMPENSNSWYVLILPIVNTVHFFSGEPMQSAINPMNYIINYEISNSSNVFTMVGTLLMYLNNYSFLFYGIIVMFQSVLFISRKNVVACNVFWLITSFGLFSWFEYYYFHLASYEAPLYVLILSVIFSGKKSEKQLLNSHS</sequence>
<protein>
    <submittedName>
        <fullName evidence="2">Uncharacterized protein</fullName>
    </submittedName>
</protein>
<dbReference type="InterPro" id="IPR045918">
    <property type="entry name" value="DUF6337"/>
</dbReference>
<reference evidence="2 3" key="1">
    <citation type="submission" date="2016-10" db="EMBL/GenBank/DDBJ databases">
        <title>Comprehensive resistome analysis reveals the prevalence of NDM and MCR-1 in Chinese poultry production.</title>
        <authorList>
            <person name="Wang Y."/>
            <person name="Zhang R."/>
            <person name="Li J."/>
            <person name="Wu Z."/>
            <person name="Wenjuan Y."/>
            <person name="Schwarz S."/>
            <person name="Tyrrell J."/>
            <person name="Zheng Y."/>
            <person name="Wang S."/>
            <person name="Shen Z."/>
            <person name="Liu Z."/>
            <person name="Lei L."/>
            <person name="Li M."/>
            <person name="Zhang Q."/>
            <person name="Wu C."/>
            <person name="Zhang Q."/>
            <person name="Wu Y."/>
            <person name="Walsh T."/>
            <person name="Shen J."/>
        </authorList>
    </citation>
    <scope>NUCLEOTIDE SEQUENCE [LARGE SCALE GENOMIC DNA]</scope>
    <source>
        <strain evidence="2 3">574</strain>
    </source>
</reference>
<name>A0AAP7NYZ2_ECOLX</name>
<evidence type="ECO:0000256" key="1">
    <source>
        <dbReference type="SAM" id="Phobius"/>
    </source>
</evidence>
<feature type="transmembrane region" description="Helical" evidence="1">
    <location>
        <begin position="184"/>
        <end position="200"/>
    </location>
</feature>
<feature type="transmembrane region" description="Helical" evidence="1">
    <location>
        <begin position="206"/>
        <end position="227"/>
    </location>
</feature>
<proteinExistence type="predicted"/>
<evidence type="ECO:0000313" key="2">
    <source>
        <dbReference type="EMBL" id="OJN41125.1"/>
    </source>
</evidence>
<comment type="caution">
    <text evidence="2">The sequence shown here is derived from an EMBL/GenBank/DDBJ whole genome shotgun (WGS) entry which is preliminary data.</text>
</comment>
<feature type="transmembrane region" description="Helical" evidence="1">
    <location>
        <begin position="375"/>
        <end position="394"/>
    </location>
</feature>
<keyword evidence="1" id="KW-1133">Transmembrane helix</keyword>
<dbReference type="EMBL" id="MOHC01000001">
    <property type="protein sequence ID" value="OJN41125.1"/>
    <property type="molecule type" value="Genomic_DNA"/>
</dbReference>
<dbReference type="AlphaFoldDB" id="A0AAP7NYZ2"/>
<organism evidence="2 3">
    <name type="scientific">Escherichia coli</name>
    <dbReference type="NCBI Taxonomy" id="562"/>
    <lineage>
        <taxon>Bacteria</taxon>
        <taxon>Pseudomonadati</taxon>
        <taxon>Pseudomonadota</taxon>
        <taxon>Gammaproteobacteria</taxon>
        <taxon>Enterobacterales</taxon>
        <taxon>Enterobacteriaceae</taxon>
        <taxon>Escherichia</taxon>
    </lineage>
</organism>
<feature type="transmembrane region" description="Helical" evidence="1">
    <location>
        <begin position="273"/>
        <end position="291"/>
    </location>
</feature>
<keyword evidence="1" id="KW-0812">Transmembrane</keyword>
<dbReference type="Proteomes" id="UP000184077">
    <property type="component" value="Unassembled WGS sequence"/>
</dbReference>
<feature type="transmembrane region" description="Helical" evidence="1">
    <location>
        <begin position="56"/>
        <end position="77"/>
    </location>
</feature>
<dbReference type="RefSeq" id="WP_072663213.1">
    <property type="nucleotide sequence ID" value="NZ_CP190027.1"/>
</dbReference>
<feature type="transmembrane region" description="Helical" evidence="1">
    <location>
        <begin position="239"/>
        <end position="261"/>
    </location>
</feature>
<feature type="transmembrane region" description="Helical" evidence="1">
    <location>
        <begin position="352"/>
        <end position="369"/>
    </location>
</feature>